<evidence type="ECO:0000313" key="1">
    <source>
        <dbReference type="EMBL" id="RUT08438.1"/>
    </source>
</evidence>
<sequence length="96" mass="11435">MEITGLLIVLSIISLSLQLIRLLAPSLEKLYQFQPRKRKRRYGDDVYQLEDKLLTLLRGDGAAAKRLLRLSRQRYPGRNAKWHVEKVIWDLERDRY</sequence>
<dbReference type="Proteomes" id="UP000271624">
    <property type="component" value="Unassembled WGS sequence"/>
</dbReference>
<dbReference type="AlphaFoldDB" id="A0A3S1CTN3"/>
<comment type="caution">
    <text evidence="1">The sequence shown here is derived from an EMBL/GenBank/DDBJ whole genome shotgun (WGS) entry which is preliminary data.</text>
</comment>
<name>A0A3S1CTN3_9CYAN</name>
<dbReference type="OrthoDB" id="5521818at2"/>
<keyword evidence="2" id="KW-1185">Reference proteome</keyword>
<dbReference type="RefSeq" id="WP_127080242.1">
    <property type="nucleotide sequence ID" value="NZ_RSCL01000003.1"/>
</dbReference>
<gene>
    <name evidence="1" type="ORF">DSM106972_016060</name>
</gene>
<reference evidence="1" key="2">
    <citation type="journal article" date="2019" name="Genome Biol. Evol.">
        <title>Day and night: Metabolic profiles and evolutionary relationships of six axenic non-marine cyanobacteria.</title>
        <authorList>
            <person name="Will S.E."/>
            <person name="Henke P."/>
            <person name="Boedeker C."/>
            <person name="Huang S."/>
            <person name="Brinkmann H."/>
            <person name="Rohde M."/>
            <person name="Jarek M."/>
            <person name="Friedl T."/>
            <person name="Seufert S."/>
            <person name="Schumacher M."/>
            <person name="Overmann J."/>
            <person name="Neumann-Schaal M."/>
            <person name="Petersen J."/>
        </authorList>
    </citation>
    <scope>NUCLEOTIDE SEQUENCE [LARGE SCALE GENOMIC DNA]</scope>
    <source>
        <strain evidence="1">PCC 7102</strain>
    </source>
</reference>
<protein>
    <submittedName>
        <fullName evidence="1">Uncharacterized protein</fullName>
    </submittedName>
</protein>
<organism evidence="1 2">
    <name type="scientific">Dulcicalothrix desertica PCC 7102</name>
    <dbReference type="NCBI Taxonomy" id="232991"/>
    <lineage>
        <taxon>Bacteria</taxon>
        <taxon>Bacillati</taxon>
        <taxon>Cyanobacteriota</taxon>
        <taxon>Cyanophyceae</taxon>
        <taxon>Nostocales</taxon>
        <taxon>Calotrichaceae</taxon>
        <taxon>Dulcicalothrix</taxon>
    </lineage>
</organism>
<dbReference type="EMBL" id="RSCL01000003">
    <property type="protein sequence ID" value="RUT08438.1"/>
    <property type="molecule type" value="Genomic_DNA"/>
</dbReference>
<reference evidence="1" key="1">
    <citation type="submission" date="2018-12" db="EMBL/GenBank/DDBJ databases">
        <authorList>
            <person name="Will S."/>
            <person name="Neumann-Schaal M."/>
            <person name="Henke P."/>
        </authorList>
    </citation>
    <scope>NUCLEOTIDE SEQUENCE</scope>
    <source>
        <strain evidence="1">PCC 7102</strain>
    </source>
</reference>
<accession>A0A3S1CTN3</accession>
<evidence type="ECO:0000313" key="2">
    <source>
        <dbReference type="Proteomes" id="UP000271624"/>
    </source>
</evidence>
<proteinExistence type="predicted"/>